<sequence>MRAADRVGVVDDMGIKGFDRVPLVGLDAVRRAHGERLAELAGRRLTGFAVVRFAEDGDWYADCPVVLEFDGRRVELCHWQLDGLSIDWDAIDTAAPITGWEWAEFIPEWSRRHDLLDDLRGRELREAALLEWRPSDRRDVAAGTVAVEFAFADGERLRIVNGLDENRLERGPAHPEYVRHRL</sequence>
<organism evidence="1 2">
    <name type="scientific">Kitasatospora setae (strain ATCC 33774 / DSM 43861 / JCM 3304 / KCC A-0304 / NBRC 14216 / KM-6054)</name>
    <name type="common">Streptomyces setae</name>
    <dbReference type="NCBI Taxonomy" id="452652"/>
    <lineage>
        <taxon>Bacteria</taxon>
        <taxon>Bacillati</taxon>
        <taxon>Actinomycetota</taxon>
        <taxon>Actinomycetes</taxon>
        <taxon>Kitasatosporales</taxon>
        <taxon>Streptomycetaceae</taxon>
        <taxon>Kitasatospora</taxon>
    </lineage>
</organism>
<dbReference type="PATRIC" id="fig|452652.3.peg.689"/>
<reference evidence="1 2" key="1">
    <citation type="journal article" date="2010" name="DNA Res.">
        <title>Genome sequence of Kitasatospora setae NBRC 14216T: an evolutionary snapshot of the family Streptomycetaceae.</title>
        <authorList>
            <person name="Ichikawa N."/>
            <person name="Oguchi A."/>
            <person name="Ikeda H."/>
            <person name="Ishikawa J."/>
            <person name="Kitani S."/>
            <person name="Watanabe Y."/>
            <person name="Nakamura S."/>
            <person name="Katano Y."/>
            <person name="Kishi E."/>
            <person name="Sasagawa M."/>
            <person name="Ankai A."/>
            <person name="Fukui S."/>
            <person name="Hashimoto Y."/>
            <person name="Kamata S."/>
            <person name="Otoguro M."/>
            <person name="Tanikawa S."/>
            <person name="Nihira T."/>
            <person name="Horinouchi S."/>
            <person name="Ohnishi Y."/>
            <person name="Hayakawa M."/>
            <person name="Kuzuyama T."/>
            <person name="Arisawa A."/>
            <person name="Nomoto F."/>
            <person name="Miura H."/>
            <person name="Takahashi Y."/>
            <person name="Fujita N."/>
        </authorList>
    </citation>
    <scope>NUCLEOTIDE SEQUENCE [LARGE SCALE GENOMIC DNA]</scope>
    <source>
        <strain evidence="2">ATCC 33774 / DSM 43861 / JCM 3304 / KCC A-0304 / NBRC 14216 / KM-6054</strain>
    </source>
</reference>
<dbReference type="AlphaFoldDB" id="E4N5Q5"/>
<proteinExistence type="predicted"/>
<evidence type="ECO:0000313" key="2">
    <source>
        <dbReference type="Proteomes" id="UP000007076"/>
    </source>
</evidence>
<protein>
    <submittedName>
        <fullName evidence="1">Uncharacterized protein</fullName>
    </submittedName>
</protein>
<name>E4N5Q5_KITSK</name>
<evidence type="ECO:0000313" key="1">
    <source>
        <dbReference type="EMBL" id="BAJ26536.1"/>
    </source>
</evidence>
<accession>E4N5Q5</accession>
<dbReference type="KEGG" id="ksk:KSE_06960"/>
<dbReference type="EMBL" id="AP010968">
    <property type="protein sequence ID" value="BAJ26536.1"/>
    <property type="molecule type" value="Genomic_DNA"/>
</dbReference>
<gene>
    <name evidence="1" type="ordered locus">KSE_06960</name>
</gene>
<dbReference type="Proteomes" id="UP000007076">
    <property type="component" value="Chromosome"/>
</dbReference>
<keyword evidence="2" id="KW-1185">Reference proteome</keyword>
<dbReference type="HOGENOM" id="CLU_121444_0_0_11"/>
<dbReference type="eggNOG" id="ENOG50337K6">
    <property type="taxonomic scope" value="Bacteria"/>
</dbReference>